<dbReference type="EMBL" id="AC151521">
    <property type="protein sequence ID" value="ABD32458.2"/>
    <property type="molecule type" value="Genomic_DNA"/>
</dbReference>
<reference evidence="2" key="2">
    <citation type="submission" date="2007-03" db="EMBL/GenBank/DDBJ databases">
        <authorList>
            <consortium name="The International Medicago Genome Annotation Group"/>
        </authorList>
    </citation>
    <scope>NUCLEOTIDE SEQUENCE</scope>
</reference>
<sequence length="89" mass="9326">MADTTFDATSLQSPQVTPTVGAGYDETTGGTIPAHISSTMPTSASIVVAAAQSNASFGAQLHESLWAFDPLNHKLSIWHASILYGMPSY</sequence>
<proteinExistence type="predicted"/>
<organism evidence="2">
    <name type="scientific">Medicago truncatula</name>
    <name type="common">Barrel medic</name>
    <name type="synonym">Medicago tribuloides</name>
    <dbReference type="NCBI Taxonomy" id="3880"/>
    <lineage>
        <taxon>Eukaryota</taxon>
        <taxon>Viridiplantae</taxon>
        <taxon>Streptophyta</taxon>
        <taxon>Embryophyta</taxon>
        <taxon>Tracheophyta</taxon>
        <taxon>Spermatophyta</taxon>
        <taxon>Magnoliopsida</taxon>
        <taxon>eudicotyledons</taxon>
        <taxon>Gunneridae</taxon>
        <taxon>Pentapetalae</taxon>
        <taxon>rosids</taxon>
        <taxon>fabids</taxon>
        <taxon>Fabales</taxon>
        <taxon>Fabaceae</taxon>
        <taxon>Papilionoideae</taxon>
        <taxon>50 kb inversion clade</taxon>
        <taxon>NPAAA clade</taxon>
        <taxon>Hologalegina</taxon>
        <taxon>IRL clade</taxon>
        <taxon>Trifolieae</taxon>
        <taxon>Medicago</taxon>
    </lineage>
</organism>
<protein>
    <submittedName>
        <fullName evidence="2">Uncharacterized protein</fullName>
    </submittedName>
</protein>
<accession>Q2HSM5</accession>
<feature type="region of interest" description="Disordered" evidence="1">
    <location>
        <begin position="1"/>
        <end position="24"/>
    </location>
</feature>
<dbReference type="AlphaFoldDB" id="Q2HSM5"/>
<name>Q2HSM5_MEDTR</name>
<gene>
    <name evidence="2" type="ORF">MtrDRAFT_AC151521g51v2</name>
</gene>
<evidence type="ECO:0000313" key="2">
    <source>
        <dbReference type="EMBL" id="ABD32458.2"/>
    </source>
</evidence>
<reference evidence="2" key="1">
    <citation type="submission" date="2004-10" db="EMBL/GenBank/DDBJ databases">
        <authorList>
            <person name="Town C.D."/>
        </authorList>
    </citation>
    <scope>NUCLEOTIDE SEQUENCE</scope>
</reference>
<evidence type="ECO:0000256" key="1">
    <source>
        <dbReference type="SAM" id="MobiDB-lite"/>
    </source>
</evidence>
<feature type="compositionally biased region" description="Polar residues" evidence="1">
    <location>
        <begin position="1"/>
        <end position="18"/>
    </location>
</feature>